<name>A0ABP1WP91_9POXV</name>
<evidence type="ECO:0000313" key="3">
    <source>
        <dbReference type="Proteomes" id="UP000792374"/>
    </source>
</evidence>
<keyword evidence="1" id="KW-0472">Membrane</keyword>
<sequence>MDKSNNIFYLDNIYKKYRKKIKDKKLLKKFNKMYKLHTFITNILKTNDNVEFFDKLLDVDKKIYTNIYLIKLKYELLLENIIINIIGYISLISYIVNKYYNYNVDNSEFLKLLFNNINITDNADYIKYIDNYKIFIIHIIDTVITNNEIELKTLINDIIS</sequence>
<keyword evidence="3" id="KW-1185">Reference proteome</keyword>
<proteinExistence type="predicted"/>
<keyword evidence="1" id="KW-1133">Transmembrane helix</keyword>
<dbReference type="RefSeq" id="YP_008004633.1">
    <property type="nucleotide sequence ID" value="NC_021249.1"/>
</dbReference>
<feature type="transmembrane region" description="Helical" evidence="1">
    <location>
        <begin position="76"/>
        <end position="96"/>
    </location>
</feature>
<gene>
    <name evidence="2" type="ORF">CHREV_229</name>
</gene>
<evidence type="ECO:0000256" key="1">
    <source>
        <dbReference type="SAM" id="Phobius"/>
    </source>
</evidence>
<dbReference type="GeneID" id="15613554"/>
<evidence type="ECO:0000313" key="2">
    <source>
        <dbReference type="EMBL" id="CCU56131.1"/>
    </source>
</evidence>
<reference evidence="2" key="1">
    <citation type="journal article" date="2013" name="J. Virol.">
        <title>New Insights into the Evolution of Entomopoxvirinae from the Complete Genome Sequences of Four Entomopoxviruses Infecting Adoxophyes honmai, Choristoneura biennis, Choristoneura rosaceana, and Mythimna separata.</title>
        <authorList>
            <person name="Theze J."/>
            <person name="Takatsuka J."/>
            <person name="Li Z."/>
            <person name="Gallais J."/>
            <person name="Doucet D."/>
            <person name="Arif B."/>
            <person name="Nakai M."/>
            <person name="Herniou E.A."/>
        </authorList>
    </citation>
    <scope>NUCLEOTIDE SEQUENCE</scope>
</reference>
<dbReference type="Proteomes" id="UP000792374">
    <property type="component" value="Genome"/>
</dbReference>
<protein>
    <submittedName>
        <fullName evidence="2">Uncharacterized protein</fullName>
    </submittedName>
</protein>
<keyword evidence="1" id="KW-0812">Transmembrane</keyword>
<organism evidence="2 3">
    <name type="scientific">Choristoneura rosaceana entomopoxvirus 'L'</name>
    <dbReference type="NCBI Taxonomy" id="1293539"/>
    <lineage>
        <taxon>Viruses</taxon>
        <taxon>Varidnaviria</taxon>
        <taxon>Bamfordvirae</taxon>
        <taxon>Nucleocytoviricota</taxon>
        <taxon>Pokkesviricetes</taxon>
        <taxon>Chitovirales</taxon>
        <taxon>Poxviridae</taxon>
        <taxon>Entomopoxvirinae</taxon>
        <taxon>Betaentomopoxvirus</taxon>
        <taxon>Betaentomopoxvirus crosaceana</taxon>
        <taxon>Choristoneura rosaceana entomopoxvirus</taxon>
    </lineage>
</organism>
<accession>A0ABP1WP91</accession>
<dbReference type="EMBL" id="HF679133">
    <property type="protein sequence ID" value="CCU56131.1"/>
    <property type="molecule type" value="Genomic_DNA"/>
</dbReference>